<proteinExistence type="inferred from homology"/>
<gene>
    <name evidence="2" type="ORF">CO057_00455</name>
</gene>
<protein>
    <recommendedName>
        <fullName evidence="4">Antitoxin</fullName>
    </recommendedName>
</protein>
<accession>A0A2M8EQ61</accession>
<dbReference type="Proteomes" id="UP000230251">
    <property type="component" value="Unassembled WGS sequence"/>
</dbReference>
<name>A0A2M8EQ61_9BACT</name>
<evidence type="ECO:0000313" key="3">
    <source>
        <dbReference type="Proteomes" id="UP000230251"/>
    </source>
</evidence>
<evidence type="ECO:0000256" key="1">
    <source>
        <dbReference type="ARBA" id="ARBA00009981"/>
    </source>
</evidence>
<dbReference type="EMBL" id="PFSI01000011">
    <property type="protein sequence ID" value="PJC24879.1"/>
    <property type="molecule type" value="Genomic_DNA"/>
</dbReference>
<dbReference type="SUPFAM" id="SSF143120">
    <property type="entry name" value="YefM-like"/>
    <property type="match status" value="1"/>
</dbReference>
<dbReference type="InterPro" id="IPR036165">
    <property type="entry name" value="YefM-like_sf"/>
</dbReference>
<comment type="similarity">
    <text evidence="1">Belongs to the phD/YefM antitoxin family.</text>
</comment>
<dbReference type="AlphaFoldDB" id="A0A2M8EQ61"/>
<reference evidence="3" key="1">
    <citation type="submission" date="2017-09" db="EMBL/GenBank/DDBJ databases">
        <title>Depth-based differentiation of microbial function through sediment-hosted aquifers and enrichment of novel symbionts in the deep terrestrial subsurface.</title>
        <authorList>
            <person name="Probst A.J."/>
            <person name="Ladd B."/>
            <person name="Jarett J.K."/>
            <person name="Geller-Mcgrath D.E."/>
            <person name="Sieber C.M.K."/>
            <person name="Emerson J.B."/>
            <person name="Anantharaman K."/>
            <person name="Thomas B.C."/>
            <person name="Malmstrom R."/>
            <person name="Stieglmeier M."/>
            <person name="Klingl A."/>
            <person name="Woyke T."/>
            <person name="Ryan C.M."/>
            <person name="Banfield J.F."/>
        </authorList>
    </citation>
    <scope>NUCLEOTIDE SEQUENCE [LARGE SCALE GENOMIC DNA]</scope>
</reference>
<evidence type="ECO:0000313" key="2">
    <source>
        <dbReference type="EMBL" id="PJC24879.1"/>
    </source>
</evidence>
<evidence type="ECO:0008006" key="4">
    <source>
        <dbReference type="Google" id="ProtNLM"/>
    </source>
</evidence>
<sequence>MNNIITLKDLRQNVQKYADRVEQGDTFLVMKKSKPLFKISPAEDENWEVVVDFTKINKGGVDIDDILTRL</sequence>
<organism evidence="2 3">
    <name type="scientific">Candidatus Uhrbacteria bacterium CG_4_9_14_0_2_um_filter_41_50</name>
    <dbReference type="NCBI Taxonomy" id="1975031"/>
    <lineage>
        <taxon>Bacteria</taxon>
        <taxon>Candidatus Uhriibacteriota</taxon>
    </lineage>
</organism>
<comment type="caution">
    <text evidence="2">The sequence shown here is derived from an EMBL/GenBank/DDBJ whole genome shotgun (WGS) entry which is preliminary data.</text>
</comment>